<protein>
    <recommendedName>
        <fullName evidence="4">FLYWCH-type domain-containing protein</fullName>
    </recommendedName>
</protein>
<name>A0A2W1BPN0_HELAM</name>
<gene>
    <name evidence="5" type="primary">HaOG203960</name>
    <name evidence="5" type="ORF">B5X24_HaOG203960</name>
</gene>
<feature type="domain" description="FLYWCH-type" evidence="4">
    <location>
        <begin position="28"/>
        <end position="87"/>
    </location>
</feature>
<evidence type="ECO:0000256" key="3">
    <source>
        <dbReference type="ARBA" id="ARBA00022833"/>
    </source>
</evidence>
<feature type="domain" description="FLYWCH-type" evidence="4">
    <location>
        <begin position="101"/>
        <end position="159"/>
    </location>
</feature>
<evidence type="ECO:0000313" key="6">
    <source>
        <dbReference type="Proteomes" id="UP000249218"/>
    </source>
</evidence>
<evidence type="ECO:0000313" key="5">
    <source>
        <dbReference type="EMBL" id="PZC77009.1"/>
    </source>
</evidence>
<keyword evidence="6" id="KW-1185">Reference proteome</keyword>
<proteinExistence type="predicted"/>
<reference evidence="5 6" key="1">
    <citation type="journal article" date="2017" name="BMC Biol.">
        <title>Genomic innovations, transcriptional plasticity and gene loss underlying the evolution and divergence of two highly polyphagous and invasive Helicoverpa pest species.</title>
        <authorList>
            <person name="Pearce S.L."/>
            <person name="Clarke D.F."/>
            <person name="East P.D."/>
            <person name="Elfekih S."/>
            <person name="Gordon K.H."/>
            <person name="Jermiin L.S."/>
            <person name="McGaughran A."/>
            <person name="Oakeshott J.G."/>
            <person name="Papanikolaou A."/>
            <person name="Perera O.P."/>
            <person name="Rane R.V."/>
            <person name="Richards S."/>
            <person name="Tay W.T."/>
            <person name="Walsh T.K."/>
            <person name="Anderson A."/>
            <person name="Anderson C.J."/>
            <person name="Asgari S."/>
            <person name="Board P.G."/>
            <person name="Bretschneider A."/>
            <person name="Campbell P.M."/>
            <person name="Chertemps T."/>
            <person name="Christeller J.T."/>
            <person name="Coppin C.W."/>
            <person name="Downes S.J."/>
            <person name="Duan G."/>
            <person name="Farnsworth C.A."/>
            <person name="Good R.T."/>
            <person name="Han L.B."/>
            <person name="Han Y.C."/>
            <person name="Hatje K."/>
            <person name="Horne I."/>
            <person name="Huang Y.P."/>
            <person name="Hughes D.S."/>
            <person name="Jacquin-Joly E."/>
            <person name="James W."/>
            <person name="Jhangiani S."/>
            <person name="Kollmar M."/>
            <person name="Kuwar S.S."/>
            <person name="Li S."/>
            <person name="Liu N.Y."/>
            <person name="Maibeche M.T."/>
            <person name="Miller J.R."/>
            <person name="Montagne N."/>
            <person name="Perry T."/>
            <person name="Qu J."/>
            <person name="Song S.V."/>
            <person name="Sutton G.G."/>
            <person name="Vogel H."/>
            <person name="Walenz B.P."/>
            <person name="Xu W."/>
            <person name="Zhang H.J."/>
            <person name="Zou Z."/>
            <person name="Batterham P."/>
            <person name="Edwards O.R."/>
            <person name="Feyereisen R."/>
            <person name="Gibbs R.A."/>
            <person name="Heckel D.G."/>
            <person name="McGrath A."/>
            <person name="Robin C."/>
            <person name="Scherer S.E."/>
            <person name="Worley K.C."/>
            <person name="Wu Y.D."/>
        </authorList>
    </citation>
    <scope>NUCLEOTIDE SEQUENCE [LARGE SCALE GENOMIC DNA]</scope>
    <source>
        <strain evidence="5">Harm_GR_Male_#8</strain>
        <tissue evidence="5">Whole organism</tissue>
    </source>
</reference>
<sequence>MLSGYKFYRHRCRGLKTRWFCSSDRAIFTKSSKGADVILLSGYKFLKHRMIGPRIRWFCGTHRKKGCGAVLYTHLGDILKINNEHDHAPPFLNLKMYVPVFTTSRRGAPAISVYGHIFHKHRTSGAKTRWWCQRVTHGCTAVIFTIDDEIVKTSNEHNHPPPNRR</sequence>
<keyword evidence="1" id="KW-0479">Metal-binding</keyword>
<dbReference type="Pfam" id="PF04500">
    <property type="entry name" value="FLYWCH"/>
    <property type="match status" value="2"/>
</dbReference>
<dbReference type="Proteomes" id="UP000249218">
    <property type="component" value="Unassembled WGS sequence"/>
</dbReference>
<evidence type="ECO:0000259" key="4">
    <source>
        <dbReference type="Pfam" id="PF04500"/>
    </source>
</evidence>
<dbReference type="GO" id="GO:0008270">
    <property type="term" value="F:zinc ion binding"/>
    <property type="evidence" value="ECO:0007669"/>
    <property type="project" value="UniProtKB-KW"/>
</dbReference>
<dbReference type="InterPro" id="IPR007588">
    <property type="entry name" value="Znf_FLYWCH"/>
</dbReference>
<dbReference type="AlphaFoldDB" id="A0A2W1BPN0"/>
<accession>A0A2W1BPN0</accession>
<dbReference type="Gene3D" id="2.20.25.240">
    <property type="match status" value="2"/>
</dbReference>
<keyword evidence="2" id="KW-0863">Zinc-finger</keyword>
<keyword evidence="3" id="KW-0862">Zinc</keyword>
<evidence type="ECO:0000256" key="1">
    <source>
        <dbReference type="ARBA" id="ARBA00022723"/>
    </source>
</evidence>
<organism evidence="5 6">
    <name type="scientific">Helicoverpa armigera</name>
    <name type="common">Cotton bollworm</name>
    <name type="synonym">Heliothis armigera</name>
    <dbReference type="NCBI Taxonomy" id="29058"/>
    <lineage>
        <taxon>Eukaryota</taxon>
        <taxon>Metazoa</taxon>
        <taxon>Ecdysozoa</taxon>
        <taxon>Arthropoda</taxon>
        <taxon>Hexapoda</taxon>
        <taxon>Insecta</taxon>
        <taxon>Pterygota</taxon>
        <taxon>Neoptera</taxon>
        <taxon>Endopterygota</taxon>
        <taxon>Lepidoptera</taxon>
        <taxon>Glossata</taxon>
        <taxon>Ditrysia</taxon>
        <taxon>Noctuoidea</taxon>
        <taxon>Noctuidae</taxon>
        <taxon>Heliothinae</taxon>
        <taxon>Helicoverpa</taxon>
    </lineage>
</organism>
<dbReference type="EMBL" id="KZ149939">
    <property type="protein sequence ID" value="PZC77009.1"/>
    <property type="molecule type" value="Genomic_DNA"/>
</dbReference>
<evidence type="ECO:0000256" key="2">
    <source>
        <dbReference type="ARBA" id="ARBA00022771"/>
    </source>
</evidence>